<name>A0A486PSK7_KLEPN</name>
<dbReference type="AlphaFoldDB" id="A0A486PSK7"/>
<sequence length="324" mass="37096">MADSETSGVLAIVQKVAKPLYSIVKITGPFIMAQSKTAVENYSDFKLNKSRLEAISTLLQEEVKNISSDRAMLREKIINSSGVERVRAQEDYNLLTKEINKLSTIDKIKNFIGDDDIIDNDKEIADSWINKFNELASSLNEEWRKQLLAKAFALELKKSGTINILTLNSIASFDENTFKLFGFLVNSSIRMYEVNCLPPVDKNVEFSIDGKIKKLSTIEYELGHLNLIELSNNNFINIENREIYLRYGRRVLKIKYTREQVPEAHRILANVFTPLGNSIANLYTRHLNDFGNDNFEKFLRIATKKGYICQEIEMSQQLYSELGN</sequence>
<accession>A0A486PSK7</accession>
<gene>
    <name evidence="1" type="ORF">SAMEA4873653_00603</name>
</gene>
<proteinExistence type="predicted"/>
<evidence type="ECO:0000313" key="1">
    <source>
        <dbReference type="EMBL" id="VGL78250.1"/>
    </source>
</evidence>
<protein>
    <submittedName>
        <fullName evidence="1">Protein of uncharacterized function (DUF2806)</fullName>
    </submittedName>
</protein>
<dbReference type="RefSeq" id="WP_065800411.1">
    <property type="nucleotide sequence ID" value="NZ_CAXOBZ010000019.1"/>
</dbReference>
<dbReference type="EMBL" id="CAAHCX010000001">
    <property type="protein sequence ID" value="VGL78250.1"/>
    <property type="molecule type" value="Genomic_DNA"/>
</dbReference>
<reference evidence="1" key="1">
    <citation type="submission" date="2019-03" db="EMBL/GenBank/DDBJ databases">
        <authorList>
            <consortium name="Pathogen Informatics"/>
        </authorList>
    </citation>
    <scope>NUCLEOTIDE SEQUENCE</scope>
    <source>
        <strain evidence="1">5012STDY7626451</strain>
    </source>
</reference>
<organism evidence="1">
    <name type="scientific">Klebsiella pneumoniae</name>
    <dbReference type="NCBI Taxonomy" id="573"/>
    <lineage>
        <taxon>Bacteria</taxon>
        <taxon>Pseudomonadati</taxon>
        <taxon>Pseudomonadota</taxon>
        <taxon>Gammaproteobacteria</taxon>
        <taxon>Enterobacterales</taxon>
        <taxon>Enterobacteriaceae</taxon>
        <taxon>Klebsiella/Raoultella group</taxon>
        <taxon>Klebsiella</taxon>
        <taxon>Klebsiella pneumoniae complex</taxon>
    </lineage>
</organism>